<protein>
    <submittedName>
        <fullName evidence="2">Sterol 3-beta-glucosyltransferase UGT80A2-like isoform X2</fullName>
    </submittedName>
</protein>
<proteinExistence type="predicted"/>
<dbReference type="InterPro" id="IPR050426">
    <property type="entry name" value="Glycosyltransferase_28"/>
</dbReference>
<sequence>MPSASNSFFYFFFYSFCCTGTILETQHLKVDLDISLTLKMSVSIVIFRRKFIWSNHPDGEPFEDLQRYRRLRDIAYPVSIMSWLMTLAAVEYGDTVQQIVCYLKVALGDMVKNKGFLPSGPSEIHAQRNHLKDIIFSLLPACQDDDPESNIPFKADAIIANPPAYAKKRKNLRVELINDQGNPTKSLLELVKKSQDPKNRGIMVQTRIEERLEFIDQEIAEMKKELSKVSAIEVSLNEIAKSIDLMRLQSEKQ</sequence>
<dbReference type="Proteomes" id="UP000321947">
    <property type="component" value="Unassembled WGS sequence"/>
</dbReference>
<feature type="coiled-coil region" evidence="1">
    <location>
        <begin position="205"/>
        <end position="232"/>
    </location>
</feature>
<accession>A0A5D3D8F9</accession>
<evidence type="ECO:0000313" key="3">
    <source>
        <dbReference type="Proteomes" id="UP000321947"/>
    </source>
</evidence>
<organism evidence="2 3">
    <name type="scientific">Cucumis melo var. makuwa</name>
    <name type="common">Oriental melon</name>
    <dbReference type="NCBI Taxonomy" id="1194695"/>
    <lineage>
        <taxon>Eukaryota</taxon>
        <taxon>Viridiplantae</taxon>
        <taxon>Streptophyta</taxon>
        <taxon>Embryophyta</taxon>
        <taxon>Tracheophyta</taxon>
        <taxon>Spermatophyta</taxon>
        <taxon>Magnoliopsida</taxon>
        <taxon>eudicotyledons</taxon>
        <taxon>Gunneridae</taxon>
        <taxon>Pentapetalae</taxon>
        <taxon>rosids</taxon>
        <taxon>fabids</taxon>
        <taxon>Cucurbitales</taxon>
        <taxon>Cucurbitaceae</taxon>
        <taxon>Benincaseae</taxon>
        <taxon>Cucumis</taxon>
    </lineage>
</organism>
<evidence type="ECO:0000313" key="2">
    <source>
        <dbReference type="EMBL" id="TYK19857.1"/>
    </source>
</evidence>
<reference evidence="2 3" key="1">
    <citation type="submission" date="2019-08" db="EMBL/GenBank/DDBJ databases">
        <title>Draft genome sequences of two oriental melons (Cucumis melo L. var makuwa).</title>
        <authorList>
            <person name="Kwon S.-Y."/>
        </authorList>
    </citation>
    <scope>NUCLEOTIDE SEQUENCE [LARGE SCALE GENOMIC DNA]</scope>
    <source>
        <strain evidence="3">cv. Chang Bougi</strain>
        <tissue evidence="2">Leaf</tissue>
    </source>
</reference>
<dbReference type="EMBL" id="SSTD01006490">
    <property type="protein sequence ID" value="TYK19857.1"/>
    <property type="molecule type" value="Genomic_DNA"/>
</dbReference>
<keyword evidence="1" id="KW-0175">Coiled coil</keyword>
<comment type="caution">
    <text evidence="2">The sequence shown here is derived from an EMBL/GenBank/DDBJ whole genome shotgun (WGS) entry which is preliminary data.</text>
</comment>
<evidence type="ECO:0000256" key="1">
    <source>
        <dbReference type="SAM" id="Coils"/>
    </source>
</evidence>
<dbReference type="PANTHER" id="PTHR48050:SF2">
    <property type="entry name" value="STEROL 3-BETA-GLUCOSYLTRANSFERASE UGT80A2-LIKE"/>
    <property type="match status" value="1"/>
</dbReference>
<dbReference type="AlphaFoldDB" id="A0A5D3D8F9"/>
<name>A0A5D3D8F9_CUCMM</name>
<dbReference type="PANTHER" id="PTHR48050">
    <property type="entry name" value="STEROL 3-BETA-GLUCOSYLTRANSFERASE"/>
    <property type="match status" value="1"/>
</dbReference>
<keyword evidence="2" id="KW-0808">Transferase</keyword>
<dbReference type="GO" id="GO:0016740">
    <property type="term" value="F:transferase activity"/>
    <property type="evidence" value="ECO:0007669"/>
    <property type="project" value="UniProtKB-KW"/>
</dbReference>
<gene>
    <name evidence="2" type="ORF">E5676_scaffold811G00700</name>
</gene>